<dbReference type="EMBL" id="BNJK01000002">
    <property type="protein sequence ID" value="GHO98846.1"/>
    <property type="molecule type" value="Genomic_DNA"/>
</dbReference>
<dbReference type="AlphaFoldDB" id="A0A8J3IQE3"/>
<evidence type="ECO:0000256" key="1">
    <source>
        <dbReference type="ARBA" id="ARBA00010641"/>
    </source>
</evidence>
<feature type="domain" description="RNA polymerase sigma-70 region 2" evidence="6">
    <location>
        <begin position="34"/>
        <end position="99"/>
    </location>
</feature>
<dbReference type="InterPro" id="IPR007627">
    <property type="entry name" value="RNA_pol_sigma70_r2"/>
</dbReference>
<evidence type="ECO:0000259" key="7">
    <source>
        <dbReference type="Pfam" id="PF08281"/>
    </source>
</evidence>
<feature type="domain" description="RNA polymerase sigma factor 70 region 4 type 2" evidence="7">
    <location>
        <begin position="151"/>
        <end position="202"/>
    </location>
</feature>
<dbReference type="InterPro" id="IPR013324">
    <property type="entry name" value="RNA_pol_sigma_r3/r4-like"/>
</dbReference>
<evidence type="ECO:0000259" key="6">
    <source>
        <dbReference type="Pfam" id="PF04542"/>
    </source>
</evidence>
<reference evidence="8" key="1">
    <citation type="submission" date="2020-10" db="EMBL/GenBank/DDBJ databases">
        <title>Taxonomic study of unclassified bacteria belonging to the class Ktedonobacteria.</title>
        <authorList>
            <person name="Yabe S."/>
            <person name="Wang C.M."/>
            <person name="Zheng Y."/>
            <person name="Sakai Y."/>
            <person name="Cavaletti L."/>
            <person name="Monciardini P."/>
            <person name="Donadio S."/>
        </authorList>
    </citation>
    <scope>NUCLEOTIDE SEQUENCE</scope>
    <source>
        <strain evidence="8">ID150040</strain>
    </source>
</reference>
<comment type="similarity">
    <text evidence="1">Belongs to the sigma-70 factor family. ECF subfamily.</text>
</comment>
<keyword evidence="9" id="KW-1185">Reference proteome</keyword>
<dbReference type="PANTHER" id="PTHR43133">
    <property type="entry name" value="RNA POLYMERASE ECF-TYPE SIGMA FACTO"/>
    <property type="match status" value="1"/>
</dbReference>
<evidence type="ECO:0000313" key="8">
    <source>
        <dbReference type="EMBL" id="GHO98846.1"/>
    </source>
</evidence>
<keyword evidence="3" id="KW-0731">Sigma factor</keyword>
<dbReference type="GO" id="GO:0006352">
    <property type="term" value="P:DNA-templated transcription initiation"/>
    <property type="evidence" value="ECO:0007669"/>
    <property type="project" value="InterPro"/>
</dbReference>
<accession>A0A8J3IQE3</accession>
<evidence type="ECO:0000256" key="5">
    <source>
        <dbReference type="ARBA" id="ARBA00023163"/>
    </source>
</evidence>
<sequence length="416" mass="47541">MVLPSYEETVILPPTKSGKQSGRSLDTRFTDERVWLAHKCAGIVRNADAAEDLAQETLLEAWRNRQKWQDSESEQPEPLRRWLAAIAHNVCLRWLREEQHERAHRMLQTRLPTSGVDGNSLEQDEWSIDEVAAPDMYEVEMELERTELSALLSQALAYVSEPLRAALVARYLQGATHNEITQHLQVSEATLVQRIYRGKQALRAACATHFSQELASYGIYPPGTQPVAAVTRLWCPWCGNDHLVLHEDMSVGMCSFRCQGCHILLGGKGNVGTWQKVSSFATRCTQLLKWLYGYYWQAIDQEPTCFFCGEPARLVVKEAQDLPSKYHRLGQQAGIAIGCSHCQRTHYNTLSHLTLDVPQVQRFWNKHKRIHWQQGELIEYAGIPTLVSTFQSKESQKRIDVLIEQQTFRVLAINEF</sequence>
<evidence type="ECO:0000313" key="9">
    <source>
        <dbReference type="Proteomes" id="UP000597444"/>
    </source>
</evidence>
<dbReference type="GO" id="GO:0003677">
    <property type="term" value="F:DNA binding"/>
    <property type="evidence" value="ECO:0007669"/>
    <property type="project" value="UniProtKB-KW"/>
</dbReference>
<protein>
    <recommendedName>
        <fullName evidence="10">RNA polymerase sigma factor</fullName>
    </recommendedName>
</protein>
<organism evidence="8 9">
    <name type="scientific">Reticulibacter mediterranei</name>
    <dbReference type="NCBI Taxonomy" id="2778369"/>
    <lineage>
        <taxon>Bacteria</taxon>
        <taxon>Bacillati</taxon>
        <taxon>Chloroflexota</taxon>
        <taxon>Ktedonobacteria</taxon>
        <taxon>Ktedonobacterales</taxon>
        <taxon>Reticulibacteraceae</taxon>
        <taxon>Reticulibacter</taxon>
    </lineage>
</organism>
<dbReference type="Pfam" id="PF08281">
    <property type="entry name" value="Sigma70_r4_2"/>
    <property type="match status" value="1"/>
</dbReference>
<dbReference type="SUPFAM" id="SSF88946">
    <property type="entry name" value="Sigma2 domain of RNA polymerase sigma factors"/>
    <property type="match status" value="1"/>
</dbReference>
<dbReference type="NCBIfam" id="TIGR02937">
    <property type="entry name" value="sigma70-ECF"/>
    <property type="match status" value="1"/>
</dbReference>
<dbReference type="InterPro" id="IPR013249">
    <property type="entry name" value="RNA_pol_sigma70_r4_t2"/>
</dbReference>
<dbReference type="Proteomes" id="UP000597444">
    <property type="component" value="Unassembled WGS sequence"/>
</dbReference>
<dbReference type="InterPro" id="IPR036388">
    <property type="entry name" value="WH-like_DNA-bd_sf"/>
</dbReference>
<dbReference type="GO" id="GO:0016987">
    <property type="term" value="F:sigma factor activity"/>
    <property type="evidence" value="ECO:0007669"/>
    <property type="project" value="UniProtKB-KW"/>
</dbReference>
<evidence type="ECO:0008006" key="10">
    <source>
        <dbReference type="Google" id="ProtNLM"/>
    </source>
</evidence>
<dbReference type="InterPro" id="IPR013325">
    <property type="entry name" value="RNA_pol_sigma_r2"/>
</dbReference>
<dbReference type="Gene3D" id="1.10.10.10">
    <property type="entry name" value="Winged helix-like DNA-binding domain superfamily/Winged helix DNA-binding domain"/>
    <property type="match status" value="1"/>
</dbReference>
<evidence type="ECO:0000256" key="2">
    <source>
        <dbReference type="ARBA" id="ARBA00023015"/>
    </source>
</evidence>
<name>A0A8J3IQE3_9CHLR</name>
<dbReference type="PANTHER" id="PTHR43133:SF8">
    <property type="entry name" value="RNA POLYMERASE SIGMA FACTOR HI_1459-RELATED"/>
    <property type="match status" value="1"/>
</dbReference>
<dbReference type="SUPFAM" id="SSF88659">
    <property type="entry name" value="Sigma3 and sigma4 domains of RNA polymerase sigma factors"/>
    <property type="match status" value="1"/>
</dbReference>
<keyword evidence="4" id="KW-0238">DNA-binding</keyword>
<dbReference type="Pfam" id="PF04542">
    <property type="entry name" value="Sigma70_r2"/>
    <property type="match status" value="1"/>
</dbReference>
<comment type="caution">
    <text evidence="8">The sequence shown here is derived from an EMBL/GenBank/DDBJ whole genome shotgun (WGS) entry which is preliminary data.</text>
</comment>
<dbReference type="InterPro" id="IPR039425">
    <property type="entry name" value="RNA_pol_sigma-70-like"/>
</dbReference>
<keyword evidence="2" id="KW-0805">Transcription regulation</keyword>
<dbReference type="InterPro" id="IPR014284">
    <property type="entry name" value="RNA_pol_sigma-70_dom"/>
</dbReference>
<evidence type="ECO:0000256" key="3">
    <source>
        <dbReference type="ARBA" id="ARBA00023082"/>
    </source>
</evidence>
<evidence type="ECO:0000256" key="4">
    <source>
        <dbReference type="ARBA" id="ARBA00023125"/>
    </source>
</evidence>
<dbReference type="Gene3D" id="1.10.1740.10">
    <property type="match status" value="1"/>
</dbReference>
<proteinExistence type="inferred from homology"/>
<dbReference type="RefSeq" id="WP_220209528.1">
    <property type="nucleotide sequence ID" value="NZ_BNJK01000002.1"/>
</dbReference>
<keyword evidence="5" id="KW-0804">Transcription</keyword>
<gene>
    <name evidence="8" type="ORF">KSF_088940</name>
</gene>